<feature type="compositionally biased region" description="Polar residues" evidence="7">
    <location>
        <begin position="77"/>
        <end position="96"/>
    </location>
</feature>
<dbReference type="Gene3D" id="3.30.160.60">
    <property type="entry name" value="Classic Zinc Finger"/>
    <property type="match status" value="1"/>
</dbReference>
<keyword evidence="4" id="KW-0863">Zinc-finger</keyword>
<keyword evidence="3" id="KW-0677">Repeat</keyword>
<feature type="region of interest" description="Disordered" evidence="7">
    <location>
        <begin position="20"/>
        <end position="40"/>
    </location>
</feature>
<dbReference type="EMBL" id="JAKIXB020000045">
    <property type="protein sequence ID" value="KAL1592548.1"/>
    <property type="molecule type" value="Genomic_DNA"/>
</dbReference>
<keyword evidence="10" id="KW-1185">Reference proteome</keyword>
<evidence type="ECO:0000259" key="8">
    <source>
        <dbReference type="PROSITE" id="PS00028"/>
    </source>
</evidence>
<dbReference type="InterPro" id="IPR013087">
    <property type="entry name" value="Znf_C2H2_type"/>
</dbReference>
<evidence type="ECO:0000313" key="10">
    <source>
        <dbReference type="Proteomes" id="UP001521222"/>
    </source>
</evidence>
<evidence type="ECO:0000256" key="1">
    <source>
        <dbReference type="ARBA" id="ARBA00004123"/>
    </source>
</evidence>
<keyword evidence="2" id="KW-0479">Metal-binding</keyword>
<evidence type="ECO:0000256" key="7">
    <source>
        <dbReference type="SAM" id="MobiDB-lite"/>
    </source>
</evidence>
<dbReference type="Proteomes" id="UP001521222">
    <property type="component" value="Unassembled WGS sequence"/>
</dbReference>
<reference evidence="9 10" key="1">
    <citation type="submission" date="2024-02" db="EMBL/GenBank/DDBJ databases">
        <title>De novo assembly and annotation of 12 fungi associated with fruit tree decline syndrome in Ontario, Canada.</title>
        <authorList>
            <person name="Sulman M."/>
            <person name="Ellouze W."/>
            <person name="Ilyukhin E."/>
        </authorList>
    </citation>
    <scope>NUCLEOTIDE SEQUENCE [LARGE SCALE GENOMIC DNA]</scope>
    <source>
        <strain evidence="9 10">M97-236</strain>
    </source>
</reference>
<gene>
    <name evidence="9" type="ORF">SLS59_009640</name>
</gene>
<dbReference type="InterPro" id="IPR050888">
    <property type="entry name" value="ZnF_C2H2-type_TF"/>
</dbReference>
<dbReference type="SUPFAM" id="SSF57667">
    <property type="entry name" value="beta-beta-alpha zinc fingers"/>
    <property type="match status" value="1"/>
</dbReference>
<keyword evidence="5" id="KW-0862">Zinc</keyword>
<accession>A0ABR3QKR3</accession>
<feature type="region of interest" description="Disordered" evidence="7">
    <location>
        <begin position="70"/>
        <end position="96"/>
    </location>
</feature>
<name>A0ABR3QKR3_9PLEO</name>
<organism evidence="9 10">
    <name type="scientific">Nothophoma quercina</name>
    <dbReference type="NCBI Taxonomy" id="749835"/>
    <lineage>
        <taxon>Eukaryota</taxon>
        <taxon>Fungi</taxon>
        <taxon>Dikarya</taxon>
        <taxon>Ascomycota</taxon>
        <taxon>Pezizomycotina</taxon>
        <taxon>Dothideomycetes</taxon>
        <taxon>Pleosporomycetidae</taxon>
        <taxon>Pleosporales</taxon>
        <taxon>Pleosporineae</taxon>
        <taxon>Didymellaceae</taxon>
        <taxon>Nothophoma</taxon>
    </lineage>
</organism>
<keyword evidence="6" id="KW-0539">Nucleus</keyword>
<evidence type="ECO:0000256" key="4">
    <source>
        <dbReference type="ARBA" id="ARBA00022771"/>
    </source>
</evidence>
<evidence type="ECO:0000313" key="9">
    <source>
        <dbReference type="EMBL" id="KAL1592548.1"/>
    </source>
</evidence>
<comment type="caution">
    <text evidence="9">The sequence shown here is derived from an EMBL/GenBank/DDBJ whole genome shotgun (WGS) entry which is preliminary data.</text>
</comment>
<dbReference type="PANTHER" id="PTHR24406">
    <property type="entry name" value="TRANSCRIPTIONAL REPRESSOR CTCFL-RELATED"/>
    <property type="match status" value="1"/>
</dbReference>
<proteinExistence type="predicted"/>
<evidence type="ECO:0000256" key="3">
    <source>
        <dbReference type="ARBA" id="ARBA00022737"/>
    </source>
</evidence>
<sequence length="324" mass="36868">MAPQDINRYALFCDGEVDLPAPLPPEDPSKNPFLNQVADDPLPWQDVKKRSAPAVQAAASTPRTLVIKKVERPLHHGTSSDQTRNRAISNATTTSDKPYDPRENWCGACNIRFPSKTALQSHVKQTPDHKYYCNLCVRVFKDRNGLKNHVDNTKGHETFCNLCLSAFKDEWGLKNHFENNYHHMTKHAVAAIPCWGCGLNMRTFSSLINHLESDVCPNFHDPSLLLQAVGEWWYSPLFMDLDIHAQIRTGRINVTEVHEWMHNGILMPFVCREEGCKKTFGHLSSLVLHLESQACSWDIERLNAPGLETLFKNKCLRRDSAQGW</sequence>
<dbReference type="Pfam" id="PF12874">
    <property type="entry name" value="zf-met"/>
    <property type="match status" value="1"/>
</dbReference>
<dbReference type="PROSITE" id="PS00028">
    <property type="entry name" value="ZINC_FINGER_C2H2_1"/>
    <property type="match status" value="1"/>
</dbReference>
<dbReference type="SMART" id="SM00355">
    <property type="entry name" value="ZnF_C2H2"/>
    <property type="match status" value="4"/>
</dbReference>
<evidence type="ECO:0000256" key="2">
    <source>
        <dbReference type="ARBA" id="ARBA00022723"/>
    </source>
</evidence>
<feature type="domain" description="C2H2-type" evidence="8">
    <location>
        <begin position="160"/>
        <end position="182"/>
    </location>
</feature>
<protein>
    <recommendedName>
        <fullName evidence="8">C2H2-type domain-containing protein</fullName>
    </recommendedName>
</protein>
<evidence type="ECO:0000256" key="6">
    <source>
        <dbReference type="ARBA" id="ARBA00023242"/>
    </source>
</evidence>
<evidence type="ECO:0000256" key="5">
    <source>
        <dbReference type="ARBA" id="ARBA00022833"/>
    </source>
</evidence>
<dbReference type="InterPro" id="IPR036236">
    <property type="entry name" value="Znf_C2H2_sf"/>
</dbReference>
<comment type="subcellular location">
    <subcellularLocation>
        <location evidence="1">Nucleus</location>
    </subcellularLocation>
</comment>